<feature type="region of interest" description="Disordered" evidence="1">
    <location>
        <begin position="1"/>
        <end position="21"/>
    </location>
</feature>
<dbReference type="Proteomes" id="UP000011205">
    <property type="component" value="Unassembled WGS sequence"/>
</dbReference>
<evidence type="ECO:0000313" key="3">
    <source>
        <dbReference type="Proteomes" id="UP000011205"/>
    </source>
</evidence>
<organism evidence="2 3">
    <name type="scientific">Streptomyces viridochromogenes Tue57</name>
    <dbReference type="NCBI Taxonomy" id="1160705"/>
    <lineage>
        <taxon>Bacteria</taxon>
        <taxon>Bacillati</taxon>
        <taxon>Actinomycetota</taxon>
        <taxon>Actinomycetes</taxon>
        <taxon>Kitasatosporales</taxon>
        <taxon>Streptomycetaceae</taxon>
        <taxon>Streptomyces</taxon>
    </lineage>
</organism>
<gene>
    <name evidence="2" type="ORF">STVIR_4483</name>
</gene>
<name>L8PGQ7_STRVR</name>
<feature type="compositionally biased region" description="Low complexity" evidence="1">
    <location>
        <begin position="1"/>
        <end position="13"/>
    </location>
</feature>
<sequence length="101" mass="10942">MSRVLLGRRSSGSIHRHGGCGRGRGYRGALVLGAHSFSPRSTAFVFGRTRSRPFTLVHDRCAQLYMRFVHAFCMPSAFPTGRQSTISGGCGSAATLYIGYV</sequence>
<dbReference type="PATRIC" id="fig|1160705.3.peg.4434"/>
<comment type="caution">
    <text evidence="2">The sequence shown here is derived from an EMBL/GenBank/DDBJ whole genome shotgun (WGS) entry which is preliminary data.</text>
</comment>
<evidence type="ECO:0000256" key="1">
    <source>
        <dbReference type="SAM" id="MobiDB-lite"/>
    </source>
</evidence>
<reference evidence="2 3" key="1">
    <citation type="journal article" date="2013" name="Genome Announc.">
        <title>Draft Genome Sequence of Streptomyces viridochromogenes Strain Tu57, Producer of Avilamycin.</title>
        <authorList>
            <person name="Gruning B.A."/>
            <person name="Erxleben A."/>
            <person name="Hahnlein A."/>
            <person name="Gunther S."/>
        </authorList>
    </citation>
    <scope>NUCLEOTIDE SEQUENCE [LARGE SCALE GENOMIC DNA]</scope>
    <source>
        <strain evidence="2 3">Tue57</strain>
    </source>
</reference>
<dbReference type="AlphaFoldDB" id="L8PGQ7"/>
<accession>L8PGQ7</accession>
<dbReference type="EMBL" id="AMLP01000133">
    <property type="protein sequence ID" value="ELS54577.1"/>
    <property type="molecule type" value="Genomic_DNA"/>
</dbReference>
<evidence type="ECO:0000313" key="2">
    <source>
        <dbReference type="EMBL" id="ELS54577.1"/>
    </source>
</evidence>
<proteinExistence type="predicted"/>
<protein>
    <submittedName>
        <fullName evidence="2">Uncharacterized protein</fullName>
    </submittedName>
</protein>